<evidence type="ECO:0000313" key="2">
    <source>
        <dbReference type="EMBL" id="GAA1707703.1"/>
    </source>
</evidence>
<gene>
    <name evidence="2" type="ORF">GCM10009765_66480</name>
</gene>
<proteinExistence type="predicted"/>
<name>A0ABP4UPD9_9ACTN</name>
<comment type="caution">
    <text evidence="2">The sequence shown here is derived from an EMBL/GenBank/DDBJ whole genome shotgun (WGS) entry which is preliminary data.</text>
</comment>
<feature type="transmembrane region" description="Helical" evidence="1">
    <location>
        <begin position="71"/>
        <end position="94"/>
    </location>
</feature>
<keyword evidence="1" id="KW-1133">Transmembrane helix</keyword>
<dbReference type="EMBL" id="BAAANY010000032">
    <property type="protein sequence ID" value="GAA1707703.1"/>
    <property type="molecule type" value="Genomic_DNA"/>
</dbReference>
<keyword evidence="1" id="KW-0472">Membrane</keyword>
<protein>
    <submittedName>
        <fullName evidence="2">Uncharacterized protein</fullName>
    </submittedName>
</protein>
<sequence length="121" mass="13136">MNTPTIGTDDNADPYTDEVQLVRVMKVTRTQYVLTKITSAVSDITGMVVIGALALLGLYYATGPGPIARDLVLRIAIITGGVALGVMILALGSGELRRWLRYRRYFTDAAEHATESNSHQP</sequence>
<dbReference type="Proteomes" id="UP001500618">
    <property type="component" value="Unassembled WGS sequence"/>
</dbReference>
<feature type="transmembrane region" description="Helical" evidence="1">
    <location>
        <begin position="33"/>
        <end position="59"/>
    </location>
</feature>
<accession>A0ABP4UPD9</accession>
<dbReference type="RefSeq" id="WP_163571169.1">
    <property type="nucleotide sequence ID" value="NZ_BAAANY010000032.1"/>
</dbReference>
<keyword evidence="1" id="KW-0812">Transmembrane</keyword>
<evidence type="ECO:0000313" key="3">
    <source>
        <dbReference type="Proteomes" id="UP001500618"/>
    </source>
</evidence>
<reference evidence="3" key="1">
    <citation type="journal article" date="2019" name="Int. J. Syst. Evol. Microbiol.">
        <title>The Global Catalogue of Microorganisms (GCM) 10K type strain sequencing project: providing services to taxonomists for standard genome sequencing and annotation.</title>
        <authorList>
            <consortium name="The Broad Institute Genomics Platform"/>
            <consortium name="The Broad Institute Genome Sequencing Center for Infectious Disease"/>
            <person name="Wu L."/>
            <person name="Ma J."/>
        </authorList>
    </citation>
    <scope>NUCLEOTIDE SEQUENCE [LARGE SCALE GENOMIC DNA]</scope>
    <source>
        <strain evidence="3">JCM 14718</strain>
    </source>
</reference>
<keyword evidence="3" id="KW-1185">Reference proteome</keyword>
<evidence type="ECO:0000256" key="1">
    <source>
        <dbReference type="SAM" id="Phobius"/>
    </source>
</evidence>
<organism evidence="2 3">
    <name type="scientific">Fodinicola feengrottensis</name>
    <dbReference type="NCBI Taxonomy" id="435914"/>
    <lineage>
        <taxon>Bacteria</taxon>
        <taxon>Bacillati</taxon>
        <taxon>Actinomycetota</taxon>
        <taxon>Actinomycetes</taxon>
        <taxon>Mycobacteriales</taxon>
        <taxon>Fodinicola</taxon>
    </lineage>
</organism>